<protein>
    <recommendedName>
        <fullName evidence="2">Thiol:disulfide interchange protein DsbD N-terminal domain-containing protein</fullName>
    </recommendedName>
</protein>
<evidence type="ECO:0000259" key="2">
    <source>
        <dbReference type="Pfam" id="PF11412"/>
    </source>
</evidence>
<dbReference type="OrthoDB" id="9811036at2"/>
<proteinExistence type="predicted"/>
<evidence type="ECO:0000256" key="1">
    <source>
        <dbReference type="SAM" id="SignalP"/>
    </source>
</evidence>
<sequence length="268" mass="28546">MIRSAITLALTGLMAGPALAQDAFDMPVTAELLPGWIRQDGTRMAAVQLDLDPGWKTYWRAPGDAGIPPSFDWSRSRNLQSVAISWPRPIVFEENGMRSIGYADSLTIPVALTPEAAGEPLRVRLTMDIGICADICIPHRLEFDELVDGQDTRPTPAIAAALAQGPYSAQEAGVRSAKCTVEPTADGLRIEARISMPHAGGTEVVVIEPGLADVWVSEADTRRSGGEVIAVSEMIHTTGGPLALDRSQIRMTVLGSNHAVDVRGCTPG</sequence>
<organism evidence="3 4">
    <name type="scientific">Roseobacter cerasinus</name>
    <dbReference type="NCBI Taxonomy" id="2602289"/>
    <lineage>
        <taxon>Bacteria</taxon>
        <taxon>Pseudomonadati</taxon>
        <taxon>Pseudomonadota</taxon>
        <taxon>Alphaproteobacteria</taxon>
        <taxon>Rhodobacterales</taxon>
        <taxon>Roseobacteraceae</taxon>
        <taxon>Roseobacter</taxon>
    </lineage>
</organism>
<dbReference type="Pfam" id="PF11412">
    <property type="entry name" value="DsbD_N"/>
    <property type="match status" value="1"/>
</dbReference>
<evidence type="ECO:0000313" key="4">
    <source>
        <dbReference type="Proteomes" id="UP000436522"/>
    </source>
</evidence>
<keyword evidence="1" id="KW-0732">Signal</keyword>
<feature type="signal peptide" evidence="1">
    <location>
        <begin position="1"/>
        <end position="20"/>
    </location>
</feature>
<feature type="chain" id="PRO_5024921272" description="Thiol:disulfide interchange protein DsbD N-terminal domain-containing protein" evidence="1">
    <location>
        <begin position="21"/>
        <end position="268"/>
    </location>
</feature>
<dbReference type="InterPro" id="IPR028250">
    <property type="entry name" value="DsbDN"/>
</dbReference>
<dbReference type="Proteomes" id="UP000436522">
    <property type="component" value="Unassembled WGS sequence"/>
</dbReference>
<name>A0A640W171_9RHOB</name>
<gene>
    <name evidence="3" type="ORF">So717_39790</name>
</gene>
<feature type="domain" description="Thiol:disulfide interchange protein DsbD N-terminal" evidence="2">
    <location>
        <begin position="39"/>
        <end position="145"/>
    </location>
</feature>
<evidence type="ECO:0000313" key="3">
    <source>
        <dbReference type="EMBL" id="GFE52226.1"/>
    </source>
</evidence>
<dbReference type="EMBL" id="BLIV01000010">
    <property type="protein sequence ID" value="GFE52226.1"/>
    <property type="molecule type" value="Genomic_DNA"/>
</dbReference>
<accession>A0A640W171</accession>
<reference evidence="3 4" key="1">
    <citation type="submission" date="2019-12" db="EMBL/GenBank/DDBJ databases">
        <title>Roseobacter cerasinus sp. nov., isolated from seawater around aquaculture.</title>
        <authorList>
            <person name="Muramatsu S."/>
            <person name="Takabe Y."/>
            <person name="Mori K."/>
            <person name="Takaichi S."/>
            <person name="Hanada S."/>
        </authorList>
    </citation>
    <scope>NUCLEOTIDE SEQUENCE [LARGE SCALE GENOMIC DNA]</scope>
    <source>
        <strain evidence="3 4">AI77</strain>
    </source>
</reference>
<keyword evidence="4" id="KW-1185">Reference proteome</keyword>
<comment type="caution">
    <text evidence="3">The sequence shown here is derived from an EMBL/GenBank/DDBJ whole genome shotgun (WGS) entry which is preliminary data.</text>
</comment>
<dbReference type="AlphaFoldDB" id="A0A640W171"/>